<reference evidence="1 2" key="1">
    <citation type="journal article" date="2003" name="PLoS Biol.">
        <title>The genome sequence of Caenorhabditis briggsae: a platform for comparative genomics.</title>
        <authorList>
            <person name="Stein L.D."/>
            <person name="Bao Z."/>
            <person name="Blasiar D."/>
            <person name="Blumenthal T."/>
            <person name="Brent M.R."/>
            <person name="Chen N."/>
            <person name="Chinwalla A."/>
            <person name="Clarke L."/>
            <person name="Clee C."/>
            <person name="Coghlan A."/>
            <person name="Coulson A."/>
            <person name="D'Eustachio P."/>
            <person name="Fitch D.H."/>
            <person name="Fulton L.A."/>
            <person name="Fulton R.E."/>
            <person name="Griffiths-Jones S."/>
            <person name="Harris T.W."/>
            <person name="Hillier L.W."/>
            <person name="Kamath R."/>
            <person name="Kuwabara P.E."/>
            <person name="Mardis E.R."/>
            <person name="Marra M.A."/>
            <person name="Miner T.L."/>
            <person name="Minx P."/>
            <person name="Mullikin J.C."/>
            <person name="Plumb R.W."/>
            <person name="Rogers J."/>
            <person name="Schein J.E."/>
            <person name="Sohrmann M."/>
            <person name="Spieth J."/>
            <person name="Stajich J.E."/>
            <person name="Wei C."/>
            <person name="Willey D."/>
            <person name="Wilson R.K."/>
            <person name="Durbin R."/>
            <person name="Waterston R.H."/>
        </authorList>
    </citation>
    <scope>NUCLEOTIDE SEQUENCE [LARGE SCALE GENOMIC DNA]</scope>
    <source>
        <strain evidence="1 2">AF16</strain>
    </source>
</reference>
<dbReference type="WormBase" id="CBG27611a">
    <property type="protein sequence ID" value="CBP47253"/>
    <property type="gene ID" value="WBGene00089025"/>
</dbReference>
<protein>
    <submittedName>
        <fullName evidence="1">Protein CBG27611</fullName>
    </submittedName>
</protein>
<accession>B6IJ56</accession>
<evidence type="ECO:0000313" key="3">
    <source>
        <dbReference type="WormBase" id="CBG27611a"/>
    </source>
</evidence>
<dbReference type="STRING" id="6238.B6IJ56"/>
<dbReference type="AlphaFoldDB" id="B6IJ56"/>
<reference evidence="1 2" key="2">
    <citation type="journal article" date="2011" name="PLoS Genet.">
        <title>Caenorhabditis briggsae recombinant inbred line genotypes reveal inter-strain incompatibility and the evolution of recombination.</title>
        <authorList>
            <person name="Ross J.A."/>
            <person name="Koboldt D.C."/>
            <person name="Staisch J.E."/>
            <person name="Chamberlin H.M."/>
            <person name="Gupta B.P."/>
            <person name="Miller R.D."/>
            <person name="Baird S.E."/>
            <person name="Haag E.S."/>
        </authorList>
    </citation>
    <scope>NUCLEOTIDE SEQUENCE [LARGE SCALE GENOMIC DNA]</scope>
    <source>
        <strain evidence="1 2">AF16</strain>
    </source>
</reference>
<name>B6IJ56_CAEBR</name>
<keyword evidence="2" id="KW-1185">Reference proteome</keyword>
<dbReference type="Proteomes" id="UP000008549">
    <property type="component" value="Unassembled WGS sequence"/>
</dbReference>
<evidence type="ECO:0000313" key="2">
    <source>
        <dbReference type="Proteomes" id="UP000008549"/>
    </source>
</evidence>
<dbReference type="RefSeq" id="XP_045099451.1">
    <property type="nucleotide sequence ID" value="XM_045239398.1"/>
</dbReference>
<gene>
    <name evidence="1 3" type="ORF">CBG27611</name>
    <name evidence="1" type="ORF">CBG_27611</name>
</gene>
<proteinExistence type="predicted"/>
<dbReference type="CTD" id="68919061"/>
<dbReference type="HOGENOM" id="CLU_2833479_0_0_1"/>
<dbReference type="KEGG" id="cbr:CBG_27611"/>
<evidence type="ECO:0000313" key="1">
    <source>
        <dbReference type="EMBL" id="CAR99890.1"/>
    </source>
</evidence>
<dbReference type="InParanoid" id="B6IJ56"/>
<dbReference type="EMBL" id="HE600983">
    <property type="protein sequence ID" value="CAR99890.1"/>
    <property type="molecule type" value="Genomic_DNA"/>
</dbReference>
<sequence length="66" mass="7534">MPKLWKKVRKAHENKEPFMIFDEVHPTNGKRYVAFGSKVGLEMLEKSSLLLSDGTFSVAQPPFVQL</sequence>
<dbReference type="GeneID" id="68919061"/>
<organism evidence="1 2">
    <name type="scientific">Caenorhabditis briggsae</name>
    <dbReference type="NCBI Taxonomy" id="6238"/>
    <lineage>
        <taxon>Eukaryota</taxon>
        <taxon>Metazoa</taxon>
        <taxon>Ecdysozoa</taxon>
        <taxon>Nematoda</taxon>
        <taxon>Chromadorea</taxon>
        <taxon>Rhabditida</taxon>
        <taxon>Rhabditina</taxon>
        <taxon>Rhabditomorpha</taxon>
        <taxon>Rhabditoidea</taxon>
        <taxon>Rhabditidae</taxon>
        <taxon>Peloderinae</taxon>
        <taxon>Caenorhabditis</taxon>
    </lineage>
</organism>